<keyword evidence="4" id="KW-1185">Reference proteome</keyword>
<name>B4GAW5_DROPE</name>
<evidence type="ECO:0000313" key="4">
    <source>
        <dbReference type="Proteomes" id="UP000008744"/>
    </source>
</evidence>
<evidence type="ECO:0000256" key="1">
    <source>
        <dbReference type="SAM" id="MobiDB-lite"/>
    </source>
</evidence>
<dbReference type="EMBL" id="CH479181">
    <property type="protein sequence ID" value="EDW32067.1"/>
    <property type="molecule type" value="Genomic_DNA"/>
</dbReference>
<sequence>MRRLFENHKSSIKRGQRRGGVAKEVYRCASSHTKHVRRPRVFGSGIRLTLDFSFETKDRVVFDFPSAGGVLPKYRQPDRVVSQQDRSAPDARLEPNKTSSSFIDNKNLDYGNQGPGLRQARKVLRELLDRSHFFWV</sequence>
<accession>B4GAW5</accession>
<dbReference type="Proteomes" id="UP000008744">
    <property type="component" value="Unassembled WGS sequence"/>
</dbReference>
<organism evidence="4">
    <name type="scientific">Drosophila persimilis</name>
    <name type="common">Fruit fly</name>
    <dbReference type="NCBI Taxonomy" id="7234"/>
    <lineage>
        <taxon>Eukaryota</taxon>
        <taxon>Metazoa</taxon>
        <taxon>Ecdysozoa</taxon>
        <taxon>Arthropoda</taxon>
        <taxon>Hexapoda</taxon>
        <taxon>Insecta</taxon>
        <taxon>Pterygota</taxon>
        <taxon>Neoptera</taxon>
        <taxon>Endopterygota</taxon>
        <taxon>Diptera</taxon>
        <taxon>Brachycera</taxon>
        <taxon>Muscomorpha</taxon>
        <taxon>Ephydroidea</taxon>
        <taxon>Drosophilidae</taxon>
        <taxon>Drosophila</taxon>
        <taxon>Sophophora</taxon>
    </lineage>
</organism>
<protein>
    <submittedName>
        <fullName evidence="3">GL11452</fullName>
    </submittedName>
</protein>
<proteinExistence type="predicted"/>
<reference evidence="3 4" key="1">
    <citation type="journal article" date="2007" name="Nature">
        <title>Evolution of genes and genomes on the Drosophila phylogeny.</title>
        <authorList>
            <consortium name="Drosophila 12 Genomes Consortium"/>
            <person name="Clark A.G."/>
            <person name="Eisen M.B."/>
            <person name="Smith D.R."/>
            <person name="Bergman C.M."/>
            <person name="Oliver B."/>
            <person name="Markow T.A."/>
            <person name="Kaufman T.C."/>
            <person name="Kellis M."/>
            <person name="Gelbart W."/>
            <person name="Iyer V.N."/>
            <person name="Pollard D.A."/>
            <person name="Sackton T.B."/>
            <person name="Larracuente A.M."/>
            <person name="Singh N.D."/>
            <person name="Abad J.P."/>
            <person name="Abt D.N."/>
            <person name="Adryan B."/>
            <person name="Aguade M."/>
            <person name="Akashi H."/>
            <person name="Anderson W.W."/>
            <person name="Aquadro C.F."/>
            <person name="Ardell D.H."/>
            <person name="Arguello R."/>
            <person name="Artieri C.G."/>
            <person name="Barbash D.A."/>
            <person name="Barker D."/>
            <person name="Barsanti P."/>
            <person name="Batterham P."/>
            <person name="Batzoglou S."/>
            <person name="Begun D."/>
            <person name="Bhutkar A."/>
            <person name="Blanco E."/>
            <person name="Bosak S.A."/>
            <person name="Bradley R.K."/>
            <person name="Brand A.D."/>
            <person name="Brent M.R."/>
            <person name="Brooks A.N."/>
            <person name="Brown R.H."/>
            <person name="Butlin R.K."/>
            <person name="Caggese C."/>
            <person name="Calvi B.R."/>
            <person name="Bernardo de Carvalho A."/>
            <person name="Caspi A."/>
            <person name="Castrezana S."/>
            <person name="Celniker S.E."/>
            <person name="Chang J.L."/>
            <person name="Chapple C."/>
            <person name="Chatterji S."/>
            <person name="Chinwalla A."/>
            <person name="Civetta A."/>
            <person name="Clifton S.W."/>
            <person name="Comeron J.M."/>
            <person name="Costello J.C."/>
            <person name="Coyne J.A."/>
            <person name="Daub J."/>
            <person name="David R.G."/>
            <person name="Delcher A.L."/>
            <person name="Delehaunty K."/>
            <person name="Do C.B."/>
            <person name="Ebling H."/>
            <person name="Edwards K."/>
            <person name="Eickbush T."/>
            <person name="Evans J.D."/>
            <person name="Filipski A."/>
            <person name="Findeiss S."/>
            <person name="Freyhult E."/>
            <person name="Fulton L."/>
            <person name="Fulton R."/>
            <person name="Garcia A.C."/>
            <person name="Gardiner A."/>
            <person name="Garfield D.A."/>
            <person name="Garvin B.E."/>
            <person name="Gibson G."/>
            <person name="Gilbert D."/>
            <person name="Gnerre S."/>
            <person name="Godfrey J."/>
            <person name="Good R."/>
            <person name="Gotea V."/>
            <person name="Gravely B."/>
            <person name="Greenberg A.J."/>
            <person name="Griffiths-Jones S."/>
            <person name="Gross S."/>
            <person name="Guigo R."/>
            <person name="Gustafson E.A."/>
            <person name="Haerty W."/>
            <person name="Hahn M.W."/>
            <person name="Halligan D.L."/>
            <person name="Halpern A.L."/>
            <person name="Halter G.M."/>
            <person name="Han M.V."/>
            <person name="Heger A."/>
            <person name="Hillier L."/>
            <person name="Hinrichs A.S."/>
            <person name="Holmes I."/>
            <person name="Hoskins R.A."/>
            <person name="Hubisz M.J."/>
            <person name="Hultmark D."/>
            <person name="Huntley M.A."/>
            <person name="Jaffe D.B."/>
            <person name="Jagadeeshan S."/>
            <person name="Jeck W.R."/>
            <person name="Johnson J."/>
            <person name="Jones C.D."/>
            <person name="Jordan W.C."/>
            <person name="Karpen G.H."/>
            <person name="Kataoka E."/>
            <person name="Keightley P.D."/>
            <person name="Kheradpour P."/>
            <person name="Kirkness E.F."/>
            <person name="Koerich L.B."/>
            <person name="Kristiansen K."/>
            <person name="Kudrna D."/>
            <person name="Kulathinal R.J."/>
            <person name="Kumar S."/>
            <person name="Kwok R."/>
            <person name="Lander E."/>
            <person name="Langley C.H."/>
            <person name="Lapoint R."/>
            <person name="Lazzaro B.P."/>
            <person name="Lee S.J."/>
            <person name="Levesque L."/>
            <person name="Li R."/>
            <person name="Lin C.F."/>
            <person name="Lin M.F."/>
            <person name="Lindblad-Toh K."/>
            <person name="Llopart A."/>
            <person name="Long M."/>
            <person name="Low L."/>
            <person name="Lozovsky E."/>
            <person name="Lu J."/>
            <person name="Luo M."/>
            <person name="Machado C.A."/>
            <person name="Makalowski W."/>
            <person name="Marzo M."/>
            <person name="Matsuda M."/>
            <person name="Matzkin L."/>
            <person name="McAllister B."/>
            <person name="McBride C.S."/>
            <person name="McKernan B."/>
            <person name="McKernan K."/>
            <person name="Mendez-Lago M."/>
            <person name="Minx P."/>
            <person name="Mollenhauer M.U."/>
            <person name="Montooth K."/>
            <person name="Mount S.M."/>
            <person name="Mu X."/>
            <person name="Myers E."/>
            <person name="Negre B."/>
            <person name="Newfeld S."/>
            <person name="Nielsen R."/>
            <person name="Noor M.A."/>
            <person name="O'Grady P."/>
            <person name="Pachter L."/>
            <person name="Papaceit M."/>
            <person name="Parisi M.J."/>
            <person name="Parisi M."/>
            <person name="Parts L."/>
            <person name="Pedersen J.S."/>
            <person name="Pesole G."/>
            <person name="Phillippy A.M."/>
            <person name="Ponting C.P."/>
            <person name="Pop M."/>
            <person name="Porcelli D."/>
            <person name="Powell J.R."/>
            <person name="Prohaska S."/>
            <person name="Pruitt K."/>
            <person name="Puig M."/>
            <person name="Quesneville H."/>
            <person name="Ram K.R."/>
            <person name="Rand D."/>
            <person name="Rasmussen M.D."/>
            <person name="Reed L.K."/>
            <person name="Reenan R."/>
            <person name="Reily A."/>
            <person name="Remington K.A."/>
            <person name="Rieger T.T."/>
            <person name="Ritchie M.G."/>
            <person name="Robin C."/>
            <person name="Rogers Y.H."/>
            <person name="Rohde C."/>
            <person name="Rozas J."/>
            <person name="Rubenfield M.J."/>
            <person name="Ruiz A."/>
            <person name="Russo S."/>
            <person name="Salzberg S.L."/>
            <person name="Sanchez-Gracia A."/>
            <person name="Saranga D.J."/>
            <person name="Sato H."/>
            <person name="Schaeffer S.W."/>
            <person name="Schatz M.C."/>
            <person name="Schlenke T."/>
            <person name="Schwartz R."/>
            <person name="Segarra C."/>
            <person name="Singh R.S."/>
            <person name="Sirot L."/>
            <person name="Sirota M."/>
            <person name="Sisneros N.B."/>
            <person name="Smith C.D."/>
            <person name="Smith T.F."/>
            <person name="Spieth J."/>
            <person name="Stage D.E."/>
            <person name="Stark A."/>
            <person name="Stephan W."/>
            <person name="Strausberg R.L."/>
            <person name="Strempel S."/>
            <person name="Sturgill D."/>
            <person name="Sutton G."/>
            <person name="Sutton G.G."/>
            <person name="Tao W."/>
            <person name="Teichmann S."/>
            <person name="Tobari Y.N."/>
            <person name="Tomimura Y."/>
            <person name="Tsolas J.M."/>
            <person name="Valente V.L."/>
            <person name="Venter E."/>
            <person name="Venter J.C."/>
            <person name="Vicario S."/>
            <person name="Vieira F.G."/>
            <person name="Vilella A.J."/>
            <person name="Villasante A."/>
            <person name="Walenz B."/>
            <person name="Wang J."/>
            <person name="Wasserman M."/>
            <person name="Watts T."/>
            <person name="Wilson D."/>
            <person name="Wilson R.K."/>
            <person name="Wing R.A."/>
            <person name="Wolfner M.F."/>
            <person name="Wong A."/>
            <person name="Wong G.K."/>
            <person name="Wu C.I."/>
            <person name="Wu G."/>
            <person name="Yamamoto D."/>
            <person name="Yang H.P."/>
            <person name="Yang S.P."/>
            <person name="Yorke J.A."/>
            <person name="Yoshida K."/>
            <person name="Zdobnov E."/>
            <person name="Zhang P."/>
            <person name="Zhang Y."/>
            <person name="Zimin A.V."/>
            <person name="Baldwin J."/>
            <person name="Abdouelleil A."/>
            <person name="Abdulkadir J."/>
            <person name="Abebe A."/>
            <person name="Abera B."/>
            <person name="Abreu J."/>
            <person name="Acer S.C."/>
            <person name="Aftuck L."/>
            <person name="Alexander A."/>
            <person name="An P."/>
            <person name="Anderson E."/>
            <person name="Anderson S."/>
            <person name="Arachi H."/>
            <person name="Azer M."/>
            <person name="Bachantsang P."/>
            <person name="Barry A."/>
            <person name="Bayul T."/>
            <person name="Berlin A."/>
            <person name="Bessette D."/>
            <person name="Bloom T."/>
            <person name="Blye J."/>
            <person name="Boguslavskiy L."/>
            <person name="Bonnet C."/>
            <person name="Boukhgalter B."/>
            <person name="Bourzgui I."/>
            <person name="Brown A."/>
            <person name="Cahill P."/>
            <person name="Channer S."/>
            <person name="Cheshatsang Y."/>
            <person name="Chuda L."/>
            <person name="Citroen M."/>
            <person name="Collymore A."/>
            <person name="Cooke P."/>
            <person name="Costello M."/>
            <person name="D'Aco K."/>
            <person name="Daza R."/>
            <person name="De Haan G."/>
            <person name="DeGray S."/>
            <person name="DeMaso C."/>
            <person name="Dhargay N."/>
            <person name="Dooley K."/>
            <person name="Dooley E."/>
            <person name="Doricent M."/>
            <person name="Dorje P."/>
            <person name="Dorjee K."/>
            <person name="Dupes A."/>
            <person name="Elong R."/>
            <person name="Falk J."/>
            <person name="Farina A."/>
            <person name="Faro S."/>
            <person name="Ferguson D."/>
            <person name="Fisher S."/>
            <person name="Foley C.D."/>
            <person name="Franke A."/>
            <person name="Friedrich D."/>
            <person name="Gadbois L."/>
            <person name="Gearin G."/>
            <person name="Gearin C.R."/>
            <person name="Giannoukos G."/>
            <person name="Goode T."/>
            <person name="Graham J."/>
            <person name="Grandbois E."/>
            <person name="Grewal S."/>
            <person name="Gyaltsen K."/>
            <person name="Hafez N."/>
            <person name="Hagos B."/>
            <person name="Hall J."/>
            <person name="Henson C."/>
            <person name="Hollinger A."/>
            <person name="Honan T."/>
            <person name="Huard M.D."/>
            <person name="Hughes L."/>
            <person name="Hurhula B."/>
            <person name="Husby M.E."/>
            <person name="Kamat A."/>
            <person name="Kanga B."/>
            <person name="Kashin S."/>
            <person name="Khazanovich D."/>
            <person name="Kisner P."/>
            <person name="Lance K."/>
            <person name="Lara M."/>
            <person name="Lee W."/>
            <person name="Lennon N."/>
            <person name="Letendre F."/>
            <person name="LeVine R."/>
            <person name="Lipovsky A."/>
            <person name="Liu X."/>
            <person name="Liu J."/>
            <person name="Liu S."/>
            <person name="Lokyitsang T."/>
            <person name="Lokyitsang Y."/>
            <person name="Lubonja R."/>
            <person name="Lui A."/>
            <person name="MacDonald P."/>
            <person name="Magnisalis V."/>
            <person name="Maru K."/>
            <person name="Matthews C."/>
            <person name="McCusker W."/>
            <person name="McDonough S."/>
            <person name="Mehta T."/>
            <person name="Meldrim J."/>
            <person name="Meneus L."/>
            <person name="Mihai O."/>
            <person name="Mihalev A."/>
            <person name="Mihova T."/>
            <person name="Mittelman R."/>
            <person name="Mlenga V."/>
            <person name="Montmayeur A."/>
            <person name="Mulrain L."/>
            <person name="Navidi A."/>
            <person name="Naylor J."/>
            <person name="Negash T."/>
            <person name="Nguyen T."/>
            <person name="Nguyen N."/>
            <person name="Nicol R."/>
            <person name="Norbu C."/>
            <person name="Norbu N."/>
            <person name="Novod N."/>
            <person name="O'Neill B."/>
            <person name="Osman S."/>
            <person name="Markiewicz E."/>
            <person name="Oyono O.L."/>
            <person name="Patti C."/>
            <person name="Phunkhang P."/>
            <person name="Pierre F."/>
            <person name="Priest M."/>
            <person name="Raghuraman S."/>
            <person name="Rege F."/>
            <person name="Reyes R."/>
            <person name="Rise C."/>
            <person name="Rogov P."/>
            <person name="Ross K."/>
            <person name="Ryan E."/>
            <person name="Settipalli S."/>
            <person name="Shea T."/>
            <person name="Sherpa N."/>
            <person name="Shi L."/>
            <person name="Shih D."/>
            <person name="Sparrow T."/>
            <person name="Spaulding J."/>
            <person name="Stalker J."/>
            <person name="Stange-Thomann N."/>
            <person name="Stavropoulos S."/>
            <person name="Stone C."/>
            <person name="Strader C."/>
            <person name="Tesfaye S."/>
            <person name="Thomson T."/>
            <person name="Thoulutsang Y."/>
            <person name="Thoulutsang D."/>
            <person name="Topham K."/>
            <person name="Topping I."/>
            <person name="Tsamla T."/>
            <person name="Vassiliev H."/>
            <person name="Vo A."/>
            <person name="Wangchuk T."/>
            <person name="Wangdi T."/>
            <person name="Weiand M."/>
            <person name="Wilkinson J."/>
            <person name="Wilson A."/>
            <person name="Yadav S."/>
            <person name="Young G."/>
            <person name="Yu Q."/>
            <person name="Zembek L."/>
            <person name="Zhong D."/>
            <person name="Zimmer A."/>
            <person name="Zwirko Z."/>
            <person name="Jaffe D.B."/>
            <person name="Alvarez P."/>
            <person name="Brockman W."/>
            <person name="Butler J."/>
            <person name="Chin C."/>
            <person name="Gnerre S."/>
            <person name="Grabherr M."/>
            <person name="Kleber M."/>
            <person name="Mauceli E."/>
            <person name="MacCallum I."/>
        </authorList>
    </citation>
    <scope>NUCLEOTIDE SEQUENCE [LARGE SCALE GENOMIC DNA]</scope>
    <source>
        <strain evidence="4">MSH-3 / Tucson 14011-0111.49</strain>
    </source>
</reference>
<evidence type="ECO:0000313" key="3">
    <source>
        <dbReference type="EMBL" id="EDW32067.1"/>
    </source>
</evidence>
<feature type="region of interest" description="Disordered" evidence="1">
    <location>
        <begin position="73"/>
        <end position="114"/>
    </location>
</feature>
<dbReference type="Pfam" id="PF15918">
    <property type="entry name" value="DUF4744"/>
    <property type="match status" value="1"/>
</dbReference>
<dbReference type="HOGENOM" id="CLU_1877586_0_0_1"/>
<feature type="domain" description="DUF4744" evidence="2">
    <location>
        <begin position="77"/>
        <end position="117"/>
    </location>
</feature>
<evidence type="ECO:0000259" key="2">
    <source>
        <dbReference type="Pfam" id="PF15918"/>
    </source>
</evidence>
<dbReference type="InterPro" id="IPR031806">
    <property type="entry name" value="DUF4744"/>
</dbReference>
<dbReference type="AlphaFoldDB" id="B4GAW5"/>
<gene>
    <name evidence="3" type="primary">Dper\GL11452</name>
    <name evidence="3" type="ORF">Dper_GL11452</name>
</gene>
<feature type="region of interest" description="Disordered" evidence="1">
    <location>
        <begin position="1"/>
        <end position="20"/>
    </location>
</feature>